<dbReference type="EMBL" id="JABMIG020000025">
    <property type="protein sequence ID" value="KAL3801636.1"/>
    <property type="molecule type" value="Genomic_DNA"/>
</dbReference>
<dbReference type="SMART" id="SM00320">
    <property type="entry name" value="WD40"/>
    <property type="match status" value="2"/>
</dbReference>
<dbReference type="Proteomes" id="UP001516023">
    <property type="component" value="Unassembled WGS sequence"/>
</dbReference>
<dbReference type="InterPro" id="IPR001680">
    <property type="entry name" value="WD40_rpt"/>
</dbReference>
<accession>A0ABD3QPX3</accession>
<evidence type="ECO:0000313" key="2">
    <source>
        <dbReference type="Proteomes" id="UP001516023"/>
    </source>
</evidence>
<evidence type="ECO:0008006" key="3">
    <source>
        <dbReference type="Google" id="ProtNLM"/>
    </source>
</evidence>
<dbReference type="Gene3D" id="3.10.20.90">
    <property type="entry name" value="Phosphatidylinositol 3-kinase Catalytic Subunit, Chain A, domain 1"/>
    <property type="match status" value="1"/>
</dbReference>
<dbReference type="PANTHER" id="PTHR16470">
    <property type="entry name" value="UBIQUITIN DOMAIN-CONTAINING PROTEIN UBFD1"/>
    <property type="match status" value="1"/>
</dbReference>
<organism evidence="1 2">
    <name type="scientific">Cyclotella cryptica</name>
    <dbReference type="NCBI Taxonomy" id="29204"/>
    <lineage>
        <taxon>Eukaryota</taxon>
        <taxon>Sar</taxon>
        <taxon>Stramenopiles</taxon>
        <taxon>Ochrophyta</taxon>
        <taxon>Bacillariophyta</taxon>
        <taxon>Coscinodiscophyceae</taxon>
        <taxon>Thalassiosirophycidae</taxon>
        <taxon>Stephanodiscales</taxon>
        <taxon>Stephanodiscaceae</taxon>
        <taxon>Cyclotella</taxon>
    </lineage>
</organism>
<proteinExistence type="predicted"/>
<sequence length="570" mass="63378">MAIQTQLKWGKKSYNISIESGSSTADYKVQVQTLTGVPPPRQKLLCPKIWKGALKDEDNISDLIRTRSGIPQIVVVTVIGSTETLQENPPNGPARFLEDMTPDEISRLEMSQYPGVDGDVADTVDIAVLQKEPGVERHDGKIGWHQYSRFVTGLPQHEISDLLRKRKSSSRTFRGDQLSDTLAMTLGMELRRAYINSLAVLANGMVVSGLSDGHVQLWRRCQMVKDLKHAGCVDHVLTFPSTTQDDPAFITAGGGAICVWSEEGRRMLDLSTFQGTTPGSVVTGYIQGYENAKYLASCFRITREVNPNQFRLVPQNEEERQRRVEAEITESLIRNELSRVSKCMKVWSYRSSQRTNLELHEQIIECDSTVTHLEDMNGNLICGDEKGCITKFTWRFNETNQSTFSAHEALRLQLVGYQFSIALLKSIRDNILAVSVHSIQNEQHVEIEPLPSSTPLHVSIARGVLLVDLGTKTVNAVLKAHEDIVQCICPLPNGSVLTVGGKMDAKVCLWESNDIAEAIRDGNDTKILNEAKTLKEPGYVFDLKVLPDSDPTSEVFAIAGARYNVIKIVI</sequence>
<evidence type="ECO:0000313" key="1">
    <source>
        <dbReference type="EMBL" id="KAL3801636.1"/>
    </source>
</evidence>
<protein>
    <recommendedName>
        <fullName evidence="3">Ubiquitin-like domain-containing protein</fullName>
    </recommendedName>
</protein>
<reference evidence="1 2" key="1">
    <citation type="journal article" date="2020" name="G3 (Bethesda)">
        <title>Improved Reference Genome for Cyclotella cryptica CCMP332, a Model for Cell Wall Morphogenesis, Salinity Adaptation, and Lipid Production in Diatoms (Bacillariophyta).</title>
        <authorList>
            <person name="Roberts W.R."/>
            <person name="Downey K.M."/>
            <person name="Ruck E.C."/>
            <person name="Traller J.C."/>
            <person name="Alverson A.J."/>
        </authorList>
    </citation>
    <scope>NUCLEOTIDE SEQUENCE [LARGE SCALE GENOMIC DNA]</scope>
    <source>
        <strain evidence="1 2">CCMP332</strain>
    </source>
</reference>
<dbReference type="InterPro" id="IPR029071">
    <property type="entry name" value="Ubiquitin-like_domsf"/>
</dbReference>
<dbReference type="SUPFAM" id="SSF54236">
    <property type="entry name" value="Ubiquitin-like"/>
    <property type="match status" value="1"/>
</dbReference>
<gene>
    <name evidence="1" type="ORF">HJC23_013141</name>
</gene>
<dbReference type="Pfam" id="PF00400">
    <property type="entry name" value="WD40"/>
    <property type="match status" value="1"/>
</dbReference>
<name>A0ABD3QPX3_9STRA</name>
<keyword evidence="2" id="KW-1185">Reference proteome</keyword>
<dbReference type="PANTHER" id="PTHR16470:SF0">
    <property type="entry name" value="UBIQUITIN DOMAIN-CONTAINING PROTEIN UBFD1"/>
    <property type="match status" value="1"/>
</dbReference>
<dbReference type="InterPro" id="IPR036322">
    <property type="entry name" value="WD40_repeat_dom_sf"/>
</dbReference>
<dbReference type="InterPro" id="IPR039120">
    <property type="entry name" value="UBFD1"/>
</dbReference>
<dbReference type="Gene3D" id="2.130.10.10">
    <property type="entry name" value="YVTN repeat-like/Quinoprotein amine dehydrogenase"/>
    <property type="match status" value="2"/>
</dbReference>
<dbReference type="AlphaFoldDB" id="A0ABD3QPX3"/>
<comment type="caution">
    <text evidence="1">The sequence shown here is derived from an EMBL/GenBank/DDBJ whole genome shotgun (WGS) entry which is preliminary data.</text>
</comment>
<dbReference type="InterPro" id="IPR015943">
    <property type="entry name" value="WD40/YVTN_repeat-like_dom_sf"/>
</dbReference>
<dbReference type="SUPFAM" id="SSF50978">
    <property type="entry name" value="WD40 repeat-like"/>
    <property type="match status" value="1"/>
</dbReference>